<comment type="caution">
    <text evidence="2">The sequence shown here is derived from an EMBL/GenBank/DDBJ whole genome shotgun (WGS) entry which is preliminary data.</text>
</comment>
<dbReference type="InterPro" id="IPR012349">
    <property type="entry name" value="Split_barrel_FMN-bd"/>
</dbReference>
<gene>
    <name evidence="2" type="ORF">GCM10011403_05470</name>
</gene>
<accession>A0A917GLS5</accession>
<evidence type="ECO:0000313" key="2">
    <source>
        <dbReference type="EMBL" id="GGG51237.1"/>
    </source>
</evidence>
<reference evidence="2" key="1">
    <citation type="journal article" date="2014" name="Int. J. Syst. Evol. Microbiol.">
        <title>Complete genome sequence of Corynebacterium casei LMG S-19264T (=DSM 44701T), isolated from a smear-ripened cheese.</title>
        <authorList>
            <consortium name="US DOE Joint Genome Institute (JGI-PGF)"/>
            <person name="Walter F."/>
            <person name="Albersmeier A."/>
            <person name="Kalinowski J."/>
            <person name="Ruckert C."/>
        </authorList>
    </citation>
    <scope>NUCLEOTIDE SEQUENCE</scope>
    <source>
        <strain evidence="2">CGMCC 1.15425</strain>
    </source>
</reference>
<feature type="domain" description="Pyridoxamine 5'-phosphate oxidase N-terminal" evidence="1">
    <location>
        <begin position="10"/>
        <end position="131"/>
    </location>
</feature>
<name>A0A917GLS5_9GAMM</name>
<dbReference type="Pfam" id="PF01243">
    <property type="entry name" value="PNPOx_N"/>
    <property type="match status" value="1"/>
</dbReference>
<dbReference type="Gene3D" id="2.30.110.10">
    <property type="entry name" value="Electron Transport, Fmn-binding Protein, Chain A"/>
    <property type="match status" value="1"/>
</dbReference>
<dbReference type="PANTHER" id="PTHR39336">
    <property type="entry name" value="PYRIDOXAMINE PHOSPHATE OXIDASE FAMILY PROTEIN (AFU_ORTHOLOGUE AFUA_6G11440)"/>
    <property type="match status" value="1"/>
</dbReference>
<dbReference type="EMBL" id="BMIY01000002">
    <property type="protein sequence ID" value="GGG51237.1"/>
    <property type="molecule type" value="Genomic_DNA"/>
</dbReference>
<dbReference type="RefSeq" id="WP_068811520.1">
    <property type="nucleotide sequence ID" value="NZ_BMIY01000002.1"/>
</dbReference>
<keyword evidence="3" id="KW-1185">Reference proteome</keyword>
<organism evidence="2 3">
    <name type="scientific">Pseudohongiella nitratireducens</name>
    <dbReference type="NCBI Taxonomy" id="1768907"/>
    <lineage>
        <taxon>Bacteria</taxon>
        <taxon>Pseudomonadati</taxon>
        <taxon>Pseudomonadota</taxon>
        <taxon>Gammaproteobacteria</taxon>
        <taxon>Pseudomonadales</taxon>
        <taxon>Pseudohongiellaceae</taxon>
        <taxon>Pseudohongiella</taxon>
    </lineage>
</organism>
<proteinExistence type="predicted"/>
<dbReference type="PANTHER" id="PTHR39336:SF1">
    <property type="entry name" value="PYRIDOXAMINE PHOSPHATE OXIDASE FAMILY PROTEIN (AFU_ORTHOLOGUE AFUA_6G11440)"/>
    <property type="match status" value="1"/>
</dbReference>
<reference evidence="2" key="2">
    <citation type="submission" date="2020-09" db="EMBL/GenBank/DDBJ databases">
        <authorList>
            <person name="Sun Q."/>
            <person name="Zhou Y."/>
        </authorList>
    </citation>
    <scope>NUCLEOTIDE SEQUENCE</scope>
    <source>
        <strain evidence="2">CGMCC 1.15425</strain>
    </source>
</reference>
<evidence type="ECO:0000313" key="3">
    <source>
        <dbReference type="Proteomes" id="UP000627715"/>
    </source>
</evidence>
<dbReference type="Proteomes" id="UP000627715">
    <property type="component" value="Unassembled WGS sequence"/>
</dbReference>
<sequence length="181" mass="20676">MAERFERMLAEHQAFIEQQHMYFVGTAAPDGYVNVSPKGRDTLRVLNENQVAWLNLTGSGNETAAHLLEANRMTVMFCSFDRQPLILRLYGKVRCIQATDPDWYEWLAQFGNPAGARQVFVLDIALVQTSCGFAVPFYTFDGERDTLDKWAMKKGEDGIREYWQVKNTRSLDDKETGVPTI</sequence>
<dbReference type="SUPFAM" id="SSF50475">
    <property type="entry name" value="FMN-binding split barrel"/>
    <property type="match status" value="1"/>
</dbReference>
<evidence type="ECO:0000259" key="1">
    <source>
        <dbReference type="Pfam" id="PF01243"/>
    </source>
</evidence>
<protein>
    <submittedName>
        <fullName evidence="2">Pyridoxamine 5'-phosphate oxidase</fullName>
    </submittedName>
</protein>
<dbReference type="OrthoDB" id="115989at2"/>
<dbReference type="InterPro" id="IPR011576">
    <property type="entry name" value="Pyridox_Oxase_N"/>
</dbReference>
<dbReference type="AlphaFoldDB" id="A0A917GLS5"/>